<dbReference type="GO" id="GO:0016020">
    <property type="term" value="C:membrane"/>
    <property type="evidence" value="ECO:0007669"/>
    <property type="project" value="UniProtKB-SubCell"/>
</dbReference>
<dbReference type="GO" id="GO:0097363">
    <property type="term" value="F:protein O-acetylglucosaminyltransferase activity"/>
    <property type="evidence" value="ECO:0007669"/>
    <property type="project" value="TreeGrafter"/>
</dbReference>
<reference evidence="10 11" key="1">
    <citation type="submission" date="2024-01" db="EMBL/GenBank/DDBJ databases">
        <title>Comparative genomics of Cryptococcus and Kwoniella reveals pathogenesis evolution and contrasting modes of karyotype evolution via chromosome fusion or intercentromeric recombination.</title>
        <authorList>
            <person name="Coelho M.A."/>
            <person name="David-Palma M."/>
            <person name="Shea T."/>
            <person name="Bowers K."/>
            <person name="McGinley-Smith S."/>
            <person name="Mohammad A.W."/>
            <person name="Gnirke A."/>
            <person name="Yurkov A.M."/>
            <person name="Nowrousian M."/>
            <person name="Sun S."/>
            <person name="Cuomo C.A."/>
            <person name="Heitman J."/>
        </authorList>
    </citation>
    <scope>NUCLEOTIDE SEQUENCE [LARGE SCALE GENOMIC DNA]</scope>
    <source>
        <strain evidence="10 11">PYCC6329</strain>
    </source>
</reference>
<dbReference type="EMBL" id="CP144089">
    <property type="protein sequence ID" value="WWD05660.1"/>
    <property type="molecule type" value="Genomic_DNA"/>
</dbReference>
<dbReference type="Proteomes" id="UP001358614">
    <property type="component" value="Chromosome 1"/>
</dbReference>
<dbReference type="InterPro" id="IPR007657">
    <property type="entry name" value="Glycosyltransferase_61"/>
</dbReference>
<feature type="transmembrane region" description="Helical" evidence="8">
    <location>
        <begin position="21"/>
        <end position="42"/>
    </location>
</feature>
<dbReference type="GO" id="GO:0005783">
    <property type="term" value="C:endoplasmic reticulum"/>
    <property type="evidence" value="ECO:0007669"/>
    <property type="project" value="TreeGrafter"/>
</dbReference>
<accession>A0AAX4KGZ1</accession>
<keyword evidence="5 8" id="KW-1133">Transmembrane helix</keyword>
<keyword evidence="7" id="KW-0325">Glycoprotein</keyword>
<proteinExistence type="predicted"/>
<evidence type="ECO:0000256" key="4">
    <source>
        <dbReference type="ARBA" id="ARBA00022692"/>
    </source>
</evidence>
<dbReference type="InterPro" id="IPR049625">
    <property type="entry name" value="Glyco_transf_61_cat"/>
</dbReference>
<keyword evidence="11" id="KW-1185">Reference proteome</keyword>
<evidence type="ECO:0000256" key="3">
    <source>
        <dbReference type="ARBA" id="ARBA00022679"/>
    </source>
</evidence>
<evidence type="ECO:0000259" key="9">
    <source>
        <dbReference type="Pfam" id="PF04577"/>
    </source>
</evidence>
<evidence type="ECO:0000256" key="6">
    <source>
        <dbReference type="ARBA" id="ARBA00023136"/>
    </source>
</evidence>
<protein>
    <recommendedName>
        <fullName evidence="9">Glycosyltransferase 61 catalytic domain-containing protein</fullName>
    </recommendedName>
</protein>
<evidence type="ECO:0000256" key="8">
    <source>
        <dbReference type="SAM" id="Phobius"/>
    </source>
</evidence>
<sequence>MHKYHYSYLGNFDHIRRKGFFTLRSVIWCILVFLGVTTLFYWSGYDLTQIGVDSQHLNLEIIYDYHSDTNTNTWPQSRCHGEGRIVGGVPGFYVFDKIWYKSGEFYIFTDQPDQITLPPLTAISSGSNPIRIRPLSEWPDLQSSKHRKPHKQRREVIRCYLDETIWMNIGVPSYSVPLDNPLDPLIGEDGLNRRSRIAKRFNWEFHHYHFLAESLLGGIASLDITRHRDGPPSILQEEKDWLVVPWEEEWKDQYGLNEPIVSGLFHHHFVDSRKWNETTLDDNWIGFERVVIVDRWSSQMHNPQAIQWNKMALDIFNLLPSTSSSSLEVDSIFSPYRVKFLNYMDIQSLHRSKAGTAIHHIPKIVYVDRQSSSRTLLRDDHEGLLEVLGQLTKKGVANCVVGKLEEMKYQDQIRLFADADIIIGVHGNGLTHQMWMAPGGVVIEIFPPGVFLRDYQLIAQVVGHDHIAILNSRIYTRQEWKNEPGKLLATHPDEANDQNITLSQGFIEDLLYLKLTNYHVDVVL</sequence>
<dbReference type="Pfam" id="PF04577">
    <property type="entry name" value="Glyco_transf_61"/>
    <property type="match status" value="1"/>
</dbReference>
<evidence type="ECO:0000256" key="5">
    <source>
        <dbReference type="ARBA" id="ARBA00022989"/>
    </source>
</evidence>
<dbReference type="PANTHER" id="PTHR20961:SF38">
    <property type="entry name" value="PROTEIN O-LINKED-MANNOSE BETA-1,4-N-ACETYLGLUCOSAMINYLTRANSFERASE 2"/>
    <property type="match status" value="1"/>
</dbReference>
<keyword evidence="4 8" id="KW-0812">Transmembrane</keyword>
<evidence type="ECO:0000313" key="10">
    <source>
        <dbReference type="EMBL" id="WWD05660.1"/>
    </source>
</evidence>
<keyword evidence="6 8" id="KW-0472">Membrane</keyword>
<name>A0AAX4KGZ1_9TREE</name>
<evidence type="ECO:0000256" key="2">
    <source>
        <dbReference type="ARBA" id="ARBA00022676"/>
    </source>
</evidence>
<organism evidence="10 11">
    <name type="scientific">Kwoniella europaea PYCC6329</name>
    <dbReference type="NCBI Taxonomy" id="1423913"/>
    <lineage>
        <taxon>Eukaryota</taxon>
        <taxon>Fungi</taxon>
        <taxon>Dikarya</taxon>
        <taxon>Basidiomycota</taxon>
        <taxon>Agaricomycotina</taxon>
        <taxon>Tremellomycetes</taxon>
        <taxon>Tremellales</taxon>
        <taxon>Cryptococcaceae</taxon>
        <taxon>Kwoniella</taxon>
    </lineage>
</organism>
<dbReference type="PANTHER" id="PTHR20961">
    <property type="entry name" value="GLYCOSYLTRANSFERASE"/>
    <property type="match status" value="1"/>
</dbReference>
<dbReference type="GO" id="GO:0035269">
    <property type="term" value="P:protein O-linked glycosylation via mannose"/>
    <property type="evidence" value="ECO:0007669"/>
    <property type="project" value="TreeGrafter"/>
</dbReference>
<dbReference type="AlphaFoldDB" id="A0AAX4KGZ1"/>
<evidence type="ECO:0000256" key="7">
    <source>
        <dbReference type="ARBA" id="ARBA00023180"/>
    </source>
</evidence>
<evidence type="ECO:0000313" key="11">
    <source>
        <dbReference type="Proteomes" id="UP001358614"/>
    </source>
</evidence>
<dbReference type="RefSeq" id="XP_066083627.1">
    <property type="nucleotide sequence ID" value="XM_066227530.1"/>
</dbReference>
<dbReference type="GeneID" id="91102544"/>
<dbReference type="KEGG" id="ker:91102544"/>
<evidence type="ECO:0000256" key="1">
    <source>
        <dbReference type="ARBA" id="ARBA00004167"/>
    </source>
</evidence>
<comment type="subcellular location">
    <subcellularLocation>
        <location evidence="1">Membrane</location>
        <topology evidence="1">Single-pass membrane protein</topology>
    </subcellularLocation>
</comment>
<keyword evidence="2" id="KW-0328">Glycosyltransferase</keyword>
<gene>
    <name evidence="10" type="ORF">V865_003741</name>
</gene>
<feature type="domain" description="Glycosyltransferase 61 catalytic" evidence="9">
    <location>
        <begin position="246"/>
        <end position="443"/>
    </location>
</feature>
<keyword evidence="3" id="KW-0808">Transferase</keyword>